<dbReference type="OrthoDB" id="7786945at2759"/>
<evidence type="ECO:0000256" key="2">
    <source>
        <dbReference type="ARBA" id="ARBA00022737"/>
    </source>
</evidence>
<feature type="chain" id="PRO_5013357582" evidence="3">
    <location>
        <begin position="17"/>
        <end position="345"/>
    </location>
</feature>
<evidence type="ECO:0000256" key="1">
    <source>
        <dbReference type="ARBA" id="ARBA00022614"/>
    </source>
</evidence>
<evidence type="ECO:0000313" key="5">
    <source>
        <dbReference type="Proteomes" id="UP000183832"/>
    </source>
</evidence>
<dbReference type="GO" id="GO:0005615">
    <property type="term" value="C:extracellular space"/>
    <property type="evidence" value="ECO:0007669"/>
    <property type="project" value="TreeGrafter"/>
</dbReference>
<dbReference type="PANTHER" id="PTHR45712">
    <property type="entry name" value="AGAP008170-PA"/>
    <property type="match status" value="1"/>
</dbReference>
<feature type="signal peptide" evidence="3">
    <location>
        <begin position="1"/>
        <end position="16"/>
    </location>
</feature>
<dbReference type="EMBL" id="CVRI01000010">
    <property type="protein sequence ID" value="CRK88843.1"/>
    <property type="molecule type" value="Genomic_DNA"/>
</dbReference>
<dbReference type="Pfam" id="PF13855">
    <property type="entry name" value="LRR_8"/>
    <property type="match status" value="2"/>
</dbReference>
<keyword evidence="1" id="KW-0433">Leucine-rich repeat</keyword>
<dbReference type="AlphaFoldDB" id="A0A1J1HLP2"/>
<reference evidence="4 5" key="1">
    <citation type="submission" date="2015-04" db="EMBL/GenBank/DDBJ databases">
        <authorList>
            <person name="Syromyatnikov M.Y."/>
            <person name="Popov V.N."/>
        </authorList>
    </citation>
    <scope>NUCLEOTIDE SEQUENCE [LARGE SCALE GENOMIC DNA]</scope>
</reference>
<keyword evidence="5" id="KW-1185">Reference proteome</keyword>
<sequence length="345" mass="39848">MKVSIIFITLFAYISATTLKCQFTKNTVFSYVCEIRKVELIDVADEFIVEHDDHQKDKSDSDVKMVSFIDSTINVVPNQIFSIFPNLDILDLVNTRIKKWNRDNLKSAKHLRRIWLAYNQIEELFDNSFIGATGLENLLLDNNKISKIGDKTFNGLSQVKSLEFQNNFIKTLSEKLLAPLKKLKELNLSENKISHFDENAFHNNGRLEFLNLASNNITVLPEKLFHSQLDLTILYLHNNQITKLSPELFADCSALMELRLDHNRILEIPLGMFTNNQMFKLLNIMHNDIDKFNGKVLPEEMELLYLDESVETENIMATLEIIRGEKKVSSLWTQPDKVVEYSAAE</sequence>
<dbReference type="SUPFAM" id="SSF52058">
    <property type="entry name" value="L domain-like"/>
    <property type="match status" value="1"/>
</dbReference>
<dbReference type="InterPro" id="IPR001611">
    <property type="entry name" value="Leu-rich_rpt"/>
</dbReference>
<keyword evidence="2" id="KW-0677">Repeat</keyword>
<keyword evidence="3" id="KW-0732">Signal</keyword>
<dbReference type="InterPro" id="IPR003591">
    <property type="entry name" value="Leu-rich_rpt_typical-subtyp"/>
</dbReference>
<organism evidence="4 5">
    <name type="scientific">Clunio marinus</name>
    <dbReference type="NCBI Taxonomy" id="568069"/>
    <lineage>
        <taxon>Eukaryota</taxon>
        <taxon>Metazoa</taxon>
        <taxon>Ecdysozoa</taxon>
        <taxon>Arthropoda</taxon>
        <taxon>Hexapoda</taxon>
        <taxon>Insecta</taxon>
        <taxon>Pterygota</taxon>
        <taxon>Neoptera</taxon>
        <taxon>Endopterygota</taxon>
        <taxon>Diptera</taxon>
        <taxon>Nematocera</taxon>
        <taxon>Chironomoidea</taxon>
        <taxon>Chironomidae</taxon>
        <taxon>Clunio</taxon>
    </lineage>
</organism>
<dbReference type="Gene3D" id="3.80.10.10">
    <property type="entry name" value="Ribonuclease Inhibitor"/>
    <property type="match status" value="2"/>
</dbReference>
<dbReference type="PANTHER" id="PTHR45712:SF22">
    <property type="entry name" value="INSULIN-LIKE GROWTH FACTOR-BINDING PROTEIN COMPLEX ACID LABILE SUBUNIT"/>
    <property type="match status" value="1"/>
</dbReference>
<evidence type="ECO:0000313" key="4">
    <source>
        <dbReference type="EMBL" id="CRK88843.1"/>
    </source>
</evidence>
<dbReference type="InterPro" id="IPR050333">
    <property type="entry name" value="SLRP"/>
</dbReference>
<dbReference type="InterPro" id="IPR032675">
    <property type="entry name" value="LRR_dom_sf"/>
</dbReference>
<gene>
    <name evidence="4" type="ORF">CLUMA_CG002679</name>
</gene>
<dbReference type="SMART" id="SM00369">
    <property type="entry name" value="LRR_TYP"/>
    <property type="match status" value="7"/>
</dbReference>
<dbReference type="Proteomes" id="UP000183832">
    <property type="component" value="Unassembled WGS sequence"/>
</dbReference>
<evidence type="ECO:0000256" key="3">
    <source>
        <dbReference type="SAM" id="SignalP"/>
    </source>
</evidence>
<accession>A0A1J1HLP2</accession>
<protein>
    <submittedName>
        <fullName evidence="4">CLUMA_CG002679, isoform A</fullName>
    </submittedName>
</protein>
<dbReference type="STRING" id="568069.A0A1J1HLP2"/>
<dbReference type="PROSITE" id="PS51450">
    <property type="entry name" value="LRR"/>
    <property type="match status" value="4"/>
</dbReference>
<proteinExistence type="predicted"/>
<name>A0A1J1HLP2_9DIPT</name>